<protein>
    <recommendedName>
        <fullName evidence="4">RING-type domain-containing protein</fullName>
    </recommendedName>
</protein>
<dbReference type="GO" id="GO:0008270">
    <property type="term" value="F:zinc ion binding"/>
    <property type="evidence" value="ECO:0007669"/>
    <property type="project" value="UniProtKB-KW"/>
</dbReference>
<evidence type="ECO:0000313" key="6">
    <source>
        <dbReference type="Proteomes" id="UP000467840"/>
    </source>
</evidence>
<dbReference type="GO" id="GO:0061630">
    <property type="term" value="F:ubiquitin protein ligase activity"/>
    <property type="evidence" value="ECO:0007669"/>
    <property type="project" value="TreeGrafter"/>
</dbReference>
<proteinExistence type="predicted"/>
<sequence length="219" mass="24638">MPTTYQCEAWLGEAEDMDDSLAEAVLFIHIYSHIIPFDSTEEGTSSAGVTITISKEFQVKREYLIHDSTSWSTIMNMLSEMNMPLYVQPIMIMKIAECAQESRNLERKVIPMFVHLKTIQSTNSSTGPDEADAFMESFDSQNLRFMGASRSAIEALEKVKVNKGSWEQCVICLEDISIGMEATRMPCSHIYHGSCIRNCWYDKDSLTGSTGMGTFIPVK</sequence>
<dbReference type="GO" id="GO:0005634">
    <property type="term" value="C:nucleus"/>
    <property type="evidence" value="ECO:0007669"/>
    <property type="project" value="TreeGrafter"/>
</dbReference>
<dbReference type="AlphaFoldDB" id="A0A6A6MVK1"/>
<dbReference type="InterPro" id="IPR013083">
    <property type="entry name" value="Znf_RING/FYVE/PHD"/>
</dbReference>
<evidence type="ECO:0000256" key="1">
    <source>
        <dbReference type="ARBA" id="ARBA00022723"/>
    </source>
</evidence>
<name>A0A6A6MVK1_HEVBR</name>
<accession>A0A6A6MVK1</accession>
<comment type="caution">
    <text evidence="5">The sequence shown here is derived from an EMBL/GenBank/DDBJ whole genome shotgun (WGS) entry which is preliminary data.</text>
</comment>
<reference evidence="5 6" key="1">
    <citation type="journal article" date="2020" name="Mol. Plant">
        <title>The Chromosome-Based Rubber Tree Genome Provides New Insights into Spurge Genome Evolution and Rubber Biosynthesis.</title>
        <authorList>
            <person name="Liu J."/>
            <person name="Shi C."/>
            <person name="Shi C.C."/>
            <person name="Li W."/>
            <person name="Zhang Q.J."/>
            <person name="Zhang Y."/>
            <person name="Li K."/>
            <person name="Lu H.F."/>
            <person name="Shi C."/>
            <person name="Zhu S.T."/>
            <person name="Xiao Z.Y."/>
            <person name="Nan H."/>
            <person name="Yue Y."/>
            <person name="Zhu X.G."/>
            <person name="Wu Y."/>
            <person name="Hong X.N."/>
            <person name="Fan G.Y."/>
            <person name="Tong Y."/>
            <person name="Zhang D."/>
            <person name="Mao C.L."/>
            <person name="Liu Y.L."/>
            <person name="Hao S.J."/>
            <person name="Liu W.Q."/>
            <person name="Lv M.Q."/>
            <person name="Zhang H.B."/>
            <person name="Liu Y."/>
            <person name="Hu-Tang G.R."/>
            <person name="Wang J.P."/>
            <person name="Wang J.H."/>
            <person name="Sun Y.H."/>
            <person name="Ni S.B."/>
            <person name="Chen W.B."/>
            <person name="Zhang X.C."/>
            <person name="Jiao Y.N."/>
            <person name="Eichler E.E."/>
            <person name="Li G.H."/>
            <person name="Liu X."/>
            <person name="Gao L.Z."/>
        </authorList>
    </citation>
    <scope>NUCLEOTIDE SEQUENCE [LARGE SCALE GENOMIC DNA]</scope>
    <source>
        <strain evidence="6">cv. GT1</strain>
        <tissue evidence="5">Leaf</tissue>
    </source>
</reference>
<dbReference type="Pfam" id="PF17123">
    <property type="entry name" value="zf-RING_11"/>
    <property type="match status" value="1"/>
</dbReference>
<dbReference type="InterPro" id="IPR001841">
    <property type="entry name" value="Znf_RING"/>
</dbReference>
<feature type="domain" description="RING-type" evidence="4">
    <location>
        <begin position="168"/>
        <end position="196"/>
    </location>
</feature>
<keyword evidence="1" id="KW-0479">Metal-binding</keyword>
<keyword evidence="6" id="KW-1185">Reference proteome</keyword>
<dbReference type="EMBL" id="JAAGAX010000005">
    <property type="protein sequence ID" value="KAF2315979.1"/>
    <property type="molecule type" value="Genomic_DNA"/>
</dbReference>
<dbReference type="InterPro" id="IPR051834">
    <property type="entry name" value="RING_finger_E3_ligase"/>
</dbReference>
<evidence type="ECO:0000259" key="4">
    <source>
        <dbReference type="Pfam" id="PF17123"/>
    </source>
</evidence>
<evidence type="ECO:0000313" key="5">
    <source>
        <dbReference type="EMBL" id="KAF2315979.1"/>
    </source>
</evidence>
<keyword evidence="2" id="KW-0863">Zinc-finger</keyword>
<dbReference type="PANTHER" id="PTHR45931:SF16">
    <property type="entry name" value="RING_U-BOX SUPERFAMILY PROTEIN"/>
    <property type="match status" value="1"/>
</dbReference>
<gene>
    <name evidence="5" type="ORF">GH714_040774</name>
</gene>
<organism evidence="5 6">
    <name type="scientific">Hevea brasiliensis</name>
    <name type="common">Para rubber tree</name>
    <name type="synonym">Siphonia brasiliensis</name>
    <dbReference type="NCBI Taxonomy" id="3981"/>
    <lineage>
        <taxon>Eukaryota</taxon>
        <taxon>Viridiplantae</taxon>
        <taxon>Streptophyta</taxon>
        <taxon>Embryophyta</taxon>
        <taxon>Tracheophyta</taxon>
        <taxon>Spermatophyta</taxon>
        <taxon>Magnoliopsida</taxon>
        <taxon>eudicotyledons</taxon>
        <taxon>Gunneridae</taxon>
        <taxon>Pentapetalae</taxon>
        <taxon>rosids</taxon>
        <taxon>fabids</taxon>
        <taxon>Malpighiales</taxon>
        <taxon>Euphorbiaceae</taxon>
        <taxon>Crotonoideae</taxon>
        <taxon>Micrandreae</taxon>
        <taxon>Hevea</taxon>
    </lineage>
</organism>
<evidence type="ECO:0000256" key="3">
    <source>
        <dbReference type="ARBA" id="ARBA00022833"/>
    </source>
</evidence>
<keyword evidence="3" id="KW-0862">Zinc</keyword>
<evidence type="ECO:0000256" key="2">
    <source>
        <dbReference type="ARBA" id="ARBA00022771"/>
    </source>
</evidence>
<dbReference type="PANTHER" id="PTHR45931">
    <property type="entry name" value="SI:CH211-59O9.10"/>
    <property type="match status" value="1"/>
</dbReference>
<dbReference type="Proteomes" id="UP000467840">
    <property type="component" value="Chromosome 15"/>
</dbReference>
<dbReference type="GO" id="GO:0006511">
    <property type="term" value="P:ubiquitin-dependent protein catabolic process"/>
    <property type="evidence" value="ECO:0007669"/>
    <property type="project" value="TreeGrafter"/>
</dbReference>
<dbReference type="SUPFAM" id="SSF57850">
    <property type="entry name" value="RING/U-box"/>
    <property type="match status" value="1"/>
</dbReference>
<dbReference type="Gene3D" id="3.30.40.10">
    <property type="entry name" value="Zinc/RING finger domain, C3HC4 (zinc finger)"/>
    <property type="match status" value="1"/>
</dbReference>